<dbReference type="GO" id="GO:0000978">
    <property type="term" value="F:RNA polymerase II cis-regulatory region sequence-specific DNA binding"/>
    <property type="evidence" value="ECO:0007669"/>
    <property type="project" value="TreeGrafter"/>
</dbReference>
<evidence type="ECO:0000313" key="8">
    <source>
        <dbReference type="EMBL" id="KAJ1915312.1"/>
    </source>
</evidence>
<evidence type="ECO:0000256" key="5">
    <source>
        <dbReference type="ARBA" id="ARBA00023163"/>
    </source>
</evidence>
<dbReference type="GO" id="GO:0042796">
    <property type="term" value="P:snRNA transcription by RNA polymerase III"/>
    <property type="evidence" value="ECO:0007669"/>
    <property type="project" value="TreeGrafter"/>
</dbReference>
<evidence type="ECO:0000256" key="7">
    <source>
        <dbReference type="SAM" id="MobiDB-lite"/>
    </source>
</evidence>
<name>A0A9W8DR83_9FUNG</name>
<feature type="compositionally biased region" description="Low complexity" evidence="7">
    <location>
        <begin position="211"/>
        <end position="222"/>
    </location>
</feature>
<evidence type="ECO:0000256" key="2">
    <source>
        <dbReference type="ARBA" id="ARBA00010410"/>
    </source>
</evidence>
<dbReference type="AlphaFoldDB" id="A0A9W8DR83"/>
<dbReference type="GO" id="GO:0003681">
    <property type="term" value="F:bent DNA binding"/>
    <property type="evidence" value="ECO:0007669"/>
    <property type="project" value="TreeGrafter"/>
</dbReference>
<evidence type="ECO:0000256" key="1">
    <source>
        <dbReference type="ARBA" id="ARBA00004123"/>
    </source>
</evidence>
<keyword evidence="3" id="KW-0805">Transcription regulation</keyword>
<accession>A0A9W8DR83</accession>
<evidence type="ECO:0000256" key="4">
    <source>
        <dbReference type="ARBA" id="ARBA00023125"/>
    </source>
</evidence>
<feature type="compositionally biased region" description="Basic and acidic residues" evidence="7">
    <location>
        <begin position="96"/>
        <end position="106"/>
    </location>
</feature>
<gene>
    <name evidence="8" type="ORF">IWQ60_008476</name>
</gene>
<feature type="compositionally biased region" description="Polar residues" evidence="7">
    <location>
        <begin position="171"/>
        <end position="188"/>
    </location>
</feature>
<proteinExistence type="inferred from homology"/>
<comment type="similarity">
    <text evidence="2">Belongs to the SNAPC3/SRD2 family.</text>
</comment>
<keyword evidence="4" id="KW-0238">DNA-binding</keyword>
<feature type="region of interest" description="Disordered" evidence="7">
    <location>
        <begin position="96"/>
        <end position="118"/>
    </location>
</feature>
<dbReference type="GO" id="GO:0005634">
    <property type="term" value="C:nucleus"/>
    <property type="evidence" value="ECO:0007669"/>
    <property type="project" value="UniProtKB-SubCell"/>
</dbReference>
<reference evidence="8" key="1">
    <citation type="submission" date="2022-07" db="EMBL/GenBank/DDBJ databases">
        <title>Phylogenomic reconstructions and comparative analyses of Kickxellomycotina fungi.</title>
        <authorList>
            <person name="Reynolds N.K."/>
            <person name="Stajich J.E."/>
            <person name="Barry K."/>
            <person name="Grigoriev I.V."/>
            <person name="Crous P."/>
            <person name="Smith M.E."/>
        </authorList>
    </citation>
    <scope>NUCLEOTIDE SEQUENCE</scope>
    <source>
        <strain evidence="8">RSA 861</strain>
    </source>
</reference>
<feature type="compositionally biased region" description="Low complexity" evidence="7">
    <location>
        <begin position="153"/>
        <end position="170"/>
    </location>
</feature>
<dbReference type="InterPro" id="IPR022042">
    <property type="entry name" value="snRNA-activating_su3"/>
</dbReference>
<organism evidence="8 9">
    <name type="scientific">Tieghemiomyces parasiticus</name>
    <dbReference type="NCBI Taxonomy" id="78921"/>
    <lineage>
        <taxon>Eukaryota</taxon>
        <taxon>Fungi</taxon>
        <taxon>Fungi incertae sedis</taxon>
        <taxon>Zoopagomycota</taxon>
        <taxon>Kickxellomycotina</taxon>
        <taxon>Dimargaritomycetes</taxon>
        <taxon>Dimargaritales</taxon>
        <taxon>Dimargaritaceae</taxon>
        <taxon>Tieghemiomyces</taxon>
    </lineage>
</organism>
<keyword evidence="5" id="KW-0804">Transcription</keyword>
<comment type="subcellular location">
    <subcellularLocation>
        <location evidence="1">Nucleus</location>
    </subcellularLocation>
</comment>
<dbReference type="GO" id="GO:0001046">
    <property type="term" value="F:core promoter sequence-specific DNA binding"/>
    <property type="evidence" value="ECO:0007669"/>
    <property type="project" value="TreeGrafter"/>
</dbReference>
<evidence type="ECO:0008006" key="10">
    <source>
        <dbReference type="Google" id="ProtNLM"/>
    </source>
</evidence>
<dbReference type="GO" id="GO:0001006">
    <property type="term" value="F:RNA polymerase III type 3 promoter sequence-specific DNA binding"/>
    <property type="evidence" value="ECO:0007669"/>
    <property type="project" value="TreeGrafter"/>
</dbReference>
<dbReference type="OrthoDB" id="3437960at2759"/>
<comment type="caution">
    <text evidence="8">The sequence shown here is derived from an EMBL/GenBank/DDBJ whole genome shotgun (WGS) entry which is preliminary data.</text>
</comment>
<dbReference type="PANTHER" id="PTHR13421:SF16">
    <property type="entry name" value="SNRNA-ACTIVATING PROTEIN COMPLEX SUBUNIT 3"/>
    <property type="match status" value="1"/>
</dbReference>
<sequence>MPQHTIKKVPVPTYQVQVNEFAREANEFKQRTAALDTRRAEWRNRKRTAPAADGTGLQLDAIRKRCRLDERFLFASSCFVDPIVFDKLKALKERFGGGEDTDRVPEEPVEEAAPPNPLAERLARLRQRTAQESGDGNSPTAVARRRFAAKNISTRLSSSSSGAVGSLPSTWTWSSPVTKTAAETTASPEITAPESDLAERSESTAPPLPVPVAEEAPVRASALETPTNQPPLPEPTSSDAEPTPADESHLTVVPSNSRFDRQIREIHEMMTRSGLATLREANQITLPSHLKPEMNYIISGASVTGTTPAALAQGLKSQDKDKRSRATVSGSPTSQESSDRPPGPSLAGTATVVATDEGNDASLAADDVILVVTLYNAGKQPTKMQELLVLGRQPLTVLRDSLFCMSDFLAHSGRIANPNTLAKKTSASYFFIEKTFYVDDRDPEAADYSAPIMRWASHPDRAYHPKFSGLQRRTMAETRFSDLNLRLHCPYRFVHQGDCEHTFVFTALRAPTRLDERAVRAYPVQTFSCFIHRYKCRMCRLLPAEYVTINDFHSGENPCFFCQNCYDLFHYDANGQPLYTYSAYPYMPAS</sequence>
<evidence type="ECO:0000256" key="3">
    <source>
        <dbReference type="ARBA" id="ARBA00023015"/>
    </source>
</evidence>
<feature type="compositionally biased region" description="Polar residues" evidence="7">
    <location>
        <begin position="326"/>
        <end position="336"/>
    </location>
</feature>
<keyword evidence="9" id="KW-1185">Reference proteome</keyword>
<protein>
    <recommendedName>
        <fullName evidence="10">snRNA-activating protein complex subunit 3</fullName>
    </recommendedName>
</protein>
<keyword evidence="6" id="KW-0539">Nucleus</keyword>
<feature type="region of interest" description="Disordered" evidence="7">
    <location>
        <begin position="313"/>
        <end position="350"/>
    </location>
</feature>
<dbReference type="Proteomes" id="UP001150569">
    <property type="component" value="Unassembled WGS sequence"/>
</dbReference>
<dbReference type="EMBL" id="JANBPT010000636">
    <property type="protein sequence ID" value="KAJ1915312.1"/>
    <property type="molecule type" value="Genomic_DNA"/>
</dbReference>
<feature type="region of interest" description="Disordered" evidence="7">
    <location>
        <begin position="153"/>
        <end position="256"/>
    </location>
</feature>
<dbReference type="GO" id="GO:0019185">
    <property type="term" value="C:snRNA-activating protein complex"/>
    <property type="evidence" value="ECO:0007669"/>
    <property type="project" value="TreeGrafter"/>
</dbReference>
<evidence type="ECO:0000313" key="9">
    <source>
        <dbReference type="Proteomes" id="UP001150569"/>
    </source>
</evidence>
<dbReference type="Pfam" id="PF12251">
    <property type="entry name" value="SNAPC3"/>
    <property type="match status" value="1"/>
</dbReference>
<dbReference type="GO" id="GO:0042795">
    <property type="term" value="P:snRNA transcription by RNA polymerase II"/>
    <property type="evidence" value="ECO:0007669"/>
    <property type="project" value="TreeGrafter"/>
</dbReference>
<dbReference type="PANTHER" id="PTHR13421">
    <property type="entry name" value="SNRNA-ACTIVATING PROTEIN COMPLEX SUBUNIT 3"/>
    <property type="match status" value="1"/>
</dbReference>
<evidence type="ECO:0000256" key="6">
    <source>
        <dbReference type="ARBA" id="ARBA00023242"/>
    </source>
</evidence>